<keyword evidence="12" id="KW-0131">Cell cycle</keyword>
<keyword evidence="13" id="KW-0961">Cell wall biogenesis/degradation</keyword>
<evidence type="ECO:0000256" key="7">
    <source>
        <dbReference type="ARBA" id="ARBA00022692"/>
    </source>
</evidence>
<evidence type="ECO:0000256" key="19">
    <source>
        <dbReference type="ARBA" id="ARBA00044770"/>
    </source>
</evidence>
<evidence type="ECO:0000313" key="24">
    <source>
        <dbReference type="Proteomes" id="UP000075806"/>
    </source>
</evidence>
<dbReference type="PANTHER" id="PTHR30474:SF2">
    <property type="entry name" value="PEPTIDOGLYCAN GLYCOSYLTRANSFERASE FTSW-RELATED"/>
    <property type="match status" value="1"/>
</dbReference>
<keyword evidence="24" id="KW-1185">Reference proteome</keyword>
<evidence type="ECO:0000256" key="22">
    <source>
        <dbReference type="SAM" id="Phobius"/>
    </source>
</evidence>
<evidence type="ECO:0000256" key="18">
    <source>
        <dbReference type="ARBA" id="ARBA00041418"/>
    </source>
</evidence>
<dbReference type="EC" id="2.4.99.28" evidence="19"/>
<comment type="function">
    <text evidence="21">Peptidoglycan polymerase that is essential for cell division.</text>
</comment>
<feature type="transmembrane region" description="Helical" evidence="22">
    <location>
        <begin position="187"/>
        <end position="206"/>
    </location>
</feature>
<sequence length="382" mass="42011">MKYSLKKDNDWILIITIFILTIFGLLMVFSASYVRSYALFDGDPYHFIKRQFAWFALATIAFFIVMHFQYRFLQKLSPLFILISILLLILIKVPGFGEEINGAERWLSLGPLTIQPSELVKIAVIIYLAQVYTSKQAYINQFVRGVLPPLVLVGVIFSLIMLQPDLGTATSIMMVAMLLAFFSGARFIHLAGLVVVGGGVVTAYAFSESYRLRRLISYTDPFADMGGQGLQLTQSYIAFAHGGVSGTGLGQSVQKLLYLPEAHTDFILAIIGEELGIFGIIFVFACYILIIFRGVTIGSRCKSPFGSLLAFGITFQLAIQIVFNVGAVTGLLPITGITLPLLSNGGSSLLVTLVSLAILANIARNNIRQQRMKEEPNEQVPA</sequence>
<dbReference type="GO" id="GO:0005886">
    <property type="term" value="C:plasma membrane"/>
    <property type="evidence" value="ECO:0007669"/>
    <property type="project" value="UniProtKB-SubCell"/>
</dbReference>
<keyword evidence="6" id="KW-0808">Transferase</keyword>
<dbReference type="EMBL" id="LTAO01000038">
    <property type="protein sequence ID" value="KYG26654.1"/>
    <property type="molecule type" value="Genomic_DNA"/>
</dbReference>
<dbReference type="InterPro" id="IPR013437">
    <property type="entry name" value="FtsW"/>
</dbReference>
<keyword evidence="9" id="KW-0573">Peptidoglycan synthesis</keyword>
<evidence type="ECO:0000256" key="17">
    <source>
        <dbReference type="ARBA" id="ARBA00041185"/>
    </source>
</evidence>
<protein>
    <recommendedName>
        <fullName evidence="17">Probable peptidoglycan glycosyltransferase FtsW</fullName>
        <ecNumber evidence="19">2.4.99.28</ecNumber>
    </recommendedName>
    <alternativeName>
        <fullName evidence="18">Cell division protein FtsW</fullName>
    </alternativeName>
    <alternativeName>
        <fullName evidence="15">Cell wall polymerase</fullName>
    </alternativeName>
    <alternativeName>
        <fullName evidence="14">Peptidoglycan polymerase</fullName>
    </alternativeName>
</protein>
<evidence type="ECO:0000256" key="10">
    <source>
        <dbReference type="ARBA" id="ARBA00022989"/>
    </source>
</evidence>
<dbReference type="GO" id="GO:0008955">
    <property type="term" value="F:peptidoglycan glycosyltransferase activity"/>
    <property type="evidence" value="ECO:0007669"/>
    <property type="project" value="UniProtKB-EC"/>
</dbReference>
<dbReference type="RefSeq" id="WP_061950116.1">
    <property type="nucleotide sequence ID" value="NZ_LTAO01000038.1"/>
</dbReference>
<keyword evidence="10 22" id="KW-1133">Transmembrane helix</keyword>
<evidence type="ECO:0000256" key="8">
    <source>
        <dbReference type="ARBA" id="ARBA00022960"/>
    </source>
</evidence>
<proteinExistence type="inferred from homology"/>
<feature type="transmembrane region" description="Helical" evidence="22">
    <location>
        <begin position="12"/>
        <end position="32"/>
    </location>
</feature>
<gene>
    <name evidence="23" type="ORF">AZF04_12675</name>
</gene>
<feature type="transmembrane region" description="Helical" evidence="22">
    <location>
        <begin position="266"/>
        <end position="292"/>
    </location>
</feature>
<dbReference type="NCBIfam" id="TIGR02614">
    <property type="entry name" value="ftsW"/>
    <property type="match status" value="1"/>
</dbReference>
<dbReference type="GO" id="GO:0015648">
    <property type="term" value="F:lipid-linked peptidoglycan transporter activity"/>
    <property type="evidence" value="ECO:0007669"/>
    <property type="project" value="TreeGrafter"/>
</dbReference>
<dbReference type="GO" id="GO:0008360">
    <property type="term" value="P:regulation of cell shape"/>
    <property type="evidence" value="ECO:0007669"/>
    <property type="project" value="UniProtKB-KW"/>
</dbReference>
<evidence type="ECO:0000256" key="14">
    <source>
        <dbReference type="ARBA" id="ARBA00032370"/>
    </source>
</evidence>
<dbReference type="GO" id="GO:0009252">
    <property type="term" value="P:peptidoglycan biosynthetic process"/>
    <property type="evidence" value="ECO:0007669"/>
    <property type="project" value="UniProtKB-KW"/>
</dbReference>
<dbReference type="InterPro" id="IPR001182">
    <property type="entry name" value="FtsW/RodA"/>
</dbReference>
<dbReference type="GO" id="GO:0032153">
    <property type="term" value="C:cell division site"/>
    <property type="evidence" value="ECO:0007669"/>
    <property type="project" value="TreeGrafter"/>
</dbReference>
<evidence type="ECO:0000256" key="13">
    <source>
        <dbReference type="ARBA" id="ARBA00023316"/>
    </source>
</evidence>
<comment type="catalytic activity">
    <reaction evidence="20">
        <text>[GlcNAc-(1-&gt;4)-Mur2Ac(oyl-L-Ala-gamma-D-Glu-L-Lys-D-Ala-D-Ala)](n)-di-trans,octa-cis-undecaprenyl diphosphate + beta-D-GlcNAc-(1-&gt;4)-Mur2Ac(oyl-L-Ala-gamma-D-Glu-L-Lys-D-Ala-D-Ala)-di-trans,octa-cis-undecaprenyl diphosphate = [GlcNAc-(1-&gt;4)-Mur2Ac(oyl-L-Ala-gamma-D-Glu-L-Lys-D-Ala-D-Ala)](n+1)-di-trans,octa-cis-undecaprenyl diphosphate + di-trans,octa-cis-undecaprenyl diphosphate + H(+)</text>
        <dbReference type="Rhea" id="RHEA:23708"/>
        <dbReference type="Rhea" id="RHEA-COMP:9602"/>
        <dbReference type="Rhea" id="RHEA-COMP:9603"/>
        <dbReference type="ChEBI" id="CHEBI:15378"/>
        <dbReference type="ChEBI" id="CHEBI:58405"/>
        <dbReference type="ChEBI" id="CHEBI:60033"/>
        <dbReference type="ChEBI" id="CHEBI:78435"/>
        <dbReference type="EC" id="2.4.99.28"/>
    </reaction>
</comment>
<evidence type="ECO:0000256" key="5">
    <source>
        <dbReference type="ARBA" id="ARBA00022676"/>
    </source>
</evidence>
<keyword evidence="3" id="KW-1003">Cell membrane</keyword>
<dbReference type="GO" id="GO:0051301">
    <property type="term" value="P:cell division"/>
    <property type="evidence" value="ECO:0007669"/>
    <property type="project" value="UniProtKB-KW"/>
</dbReference>
<organism evidence="23 24">
    <name type="scientific">Alkalihalobacillus trypoxylicola</name>
    <dbReference type="NCBI Taxonomy" id="519424"/>
    <lineage>
        <taxon>Bacteria</taxon>
        <taxon>Bacillati</taxon>
        <taxon>Bacillota</taxon>
        <taxon>Bacilli</taxon>
        <taxon>Bacillales</taxon>
        <taxon>Bacillaceae</taxon>
        <taxon>Alkalihalobacillus</taxon>
    </lineage>
</organism>
<comment type="similarity">
    <text evidence="16">Belongs to the SEDS family. FtsW subfamily.</text>
</comment>
<evidence type="ECO:0000256" key="4">
    <source>
        <dbReference type="ARBA" id="ARBA00022618"/>
    </source>
</evidence>
<feature type="transmembrane region" description="Helical" evidence="22">
    <location>
        <begin position="52"/>
        <end position="72"/>
    </location>
</feature>
<keyword evidence="8" id="KW-0133">Cell shape</keyword>
<dbReference type="STRING" id="519424.AZF04_12675"/>
<evidence type="ECO:0000256" key="1">
    <source>
        <dbReference type="ARBA" id="ARBA00004651"/>
    </source>
</evidence>
<dbReference type="AlphaFoldDB" id="A0A162CU53"/>
<dbReference type="GO" id="GO:0071555">
    <property type="term" value="P:cell wall organization"/>
    <property type="evidence" value="ECO:0007669"/>
    <property type="project" value="UniProtKB-KW"/>
</dbReference>
<keyword evidence="4 23" id="KW-0132">Cell division</keyword>
<evidence type="ECO:0000256" key="2">
    <source>
        <dbReference type="ARBA" id="ARBA00004752"/>
    </source>
</evidence>
<feature type="transmembrane region" description="Helical" evidence="22">
    <location>
        <begin position="109"/>
        <end position="129"/>
    </location>
</feature>
<evidence type="ECO:0000256" key="20">
    <source>
        <dbReference type="ARBA" id="ARBA00049902"/>
    </source>
</evidence>
<dbReference type="Proteomes" id="UP000075806">
    <property type="component" value="Unassembled WGS sequence"/>
</dbReference>
<evidence type="ECO:0000256" key="3">
    <source>
        <dbReference type="ARBA" id="ARBA00022475"/>
    </source>
</evidence>
<feature type="transmembrane region" description="Helical" evidence="22">
    <location>
        <begin position="79"/>
        <end position="97"/>
    </location>
</feature>
<evidence type="ECO:0000256" key="12">
    <source>
        <dbReference type="ARBA" id="ARBA00023306"/>
    </source>
</evidence>
<feature type="transmembrane region" description="Helical" evidence="22">
    <location>
        <begin position="304"/>
        <end position="325"/>
    </location>
</feature>
<dbReference type="Pfam" id="PF01098">
    <property type="entry name" value="FTSW_RODA_SPOVE"/>
    <property type="match status" value="1"/>
</dbReference>
<evidence type="ECO:0000256" key="9">
    <source>
        <dbReference type="ARBA" id="ARBA00022984"/>
    </source>
</evidence>
<evidence type="ECO:0000256" key="6">
    <source>
        <dbReference type="ARBA" id="ARBA00022679"/>
    </source>
</evidence>
<keyword evidence="5" id="KW-0328">Glycosyltransferase</keyword>
<feature type="transmembrane region" description="Helical" evidence="22">
    <location>
        <begin position="141"/>
        <end position="160"/>
    </location>
</feature>
<accession>A0A162CU53</accession>
<comment type="caution">
    <text evidence="23">The sequence shown here is derived from an EMBL/GenBank/DDBJ whole genome shotgun (WGS) entry which is preliminary data.</text>
</comment>
<keyword evidence="7 22" id="KW-0812">Transmembrane</keyword>
<feature type="transmembrane region" description="Helical" evidence="22">
    <location>
        <begin position="166"/>
        <end position="182"/>
    </location>
</feature>
<comment type="subcellular location">
    <subcellularLocation>
        <location evidence="1">Cell membrane</location>
        <topology evidence="1">Multi-pass membrane protein</topology>
    </subcellularLocation>
</comment>
<comment type="pathway">
    <text evidence="2">Cell wall biogenesis; peptidoglycan biosynthesis.</text>
</comment>
<evidence type="ECO:0000256" key="21">
    <source>
        <dbReference type="ARBA" id="ARBA00049966"/>
    </source>
</evidence>
<evidence type="ECO:0000256" key="15">
    <source>
        <dbReference type="ARBA" id="ARBA00033270"/>
    </source>
</evidence>
<name>A0A162CU53_9BACI</name>
<evidence type="ECO:0000256" key="11">
    <source>
        <dbReference type="ARBA" id="ARBA00023136"/>
    </source>
</evidence>
<dbReference type="OrthoDB" id="9768187at2"/>
<keyword evidence="11 22" id="KW-0472">Membrane</keyword>
<evidence type="ECO:0000256" key="16">
    <source>
        <dbReference type="ARBA" id="ARBA00038053"/>
    </source>
</evidence>
<evidence type="ECO:0000313" key="23">
    <source>
        <dbReference type="EMBL" id="KYG26654.1"/>
    </source>
</evidence>
<dbReference type="PANTHER" id="PTHR30474">
    <property type="entry name" value="CELL CYCLE PROTEIN"/>
    <property type="match status" value="1"/>
</dbReference>
<reference evidence="23" key="1">
    <citation type="submission" date="2016-02" db="EMBL/GenBank/DDBJ databases">
        <title>Genome sequence of Bacillus trypoxylicola KCTC 13244(T).</title>
        <authorList>
            <person name="Jeong H."/>
            <person name="Park S.-H."/>
            <person name="Choi S.-K."/>
        </authorList>
    </citation>
    <scope>NUCLEOTIDE SEQUENCE [LARGE SCALE GENOMIC DNA]</scope>
    <source>
        <strain evidence="23">KCTC 13244</strain>
    </source>
</reference>
<feature type="transmembrane region" description="Helical" evidence="22">
    <location>
        <begin position="345"/>
        <end position="363"/>
    </location>
</feature>